<keyword evidence="5" id="KW-1185">Reference proteome</keyword>
<comment type="caution">
    <text evidence="4">The sequence shown here is derived from an EMBL/GenBank/DDBJ whole genome shotgun (WGS) entry which is preliminary data.</text>
</comment>
<dbReference type="SMART" id="SM00185">
    <property type="entry name" value="ARM"/>
    <property type="match status" value="4"/>
</dbReference>
<reference evidence="4 5" key="1">
    <citation type="submission" date="2024-04" db="EMBL/GenBank/DDBJ databases">
        <title>genome sequences of Mucor flavus KT1a and Helicostylum pulchrum KT1b strains isolated from the surface of a dry-aged beef.</title>
        <authorList>
            <person name="Toyotome T."/>
            <person name="Hosono M."/>
            <person name="Torimaru M."/>
            <person name="Fukuda K."/>
            <person name="Mikami N."/>
        </authorList>
    </citation>
    <scope>NUCLEOTIDE SEQUENCE [LARGE SCALE GENOMIC DNA]</scope>
    <source>
        <strain evidence="4 5">KT1a</strain>
    </source>
</reference>
<gene>
    <name evidence="4" type="ORF">MFLAVUS_003553</name>
</gene>
<evidence type="ECO:0000313" key="4">
    <source>
        <dbReference type="EMBL" id="GAA5810134.1"/>
    </source>
</evidence>
<dbReference type="EMBL" id="BAABUK010000006">
    <property type="protein sequence ID" value="GAA5810134.1"/>
    <property type="molecule type" value="Genomic_DNA"/>
</dbReference>
<sequence length="577" mass="65584">MVMNEFEADEIFGELNRKFANVSLEQATQDDVYHEITFSDLFTYRDTIECSSNYQACYSAMRNIRRYLTQNISYERIQNVFDLGIQDKIRNILQEPGYDELKYETAWTITNLAYGSSEQTQILIDTGIIDALIQCFRSCDSYRVKSQAAWALANVSIESPRYRESMAQENLIGDIAQALGQKCDTITSSGQYKRSDKGCIIVENKADRDDVKDLTWSLANICRGGFKTAEHWEQYLHAFDAFSKCVSFENVDIWSEACWGLSRVLSNMYNYEPFFQSLNLNPELCPRLIHLLRHQEMSMLLPVLQTISNFSSGPNEYIEILLDADLLSNIWWYMTPDTQHQLRRNAILTISNLAAGNQQIVREVVYSENIMQSVIAHILIPGHIYRADECSWVPSAHSVLPLEKEEWRIVKEVLFVLSNITTLASDDSVCALLRDYSSIIKLLSALLQYPQLLTAVSLKVVDVLIRIVDRTNQISEVTPTPQNPYAEEMLREGVIPALVYLCQQSQSSELIEQSEILQMAITCHSSAAPVSAVDSANAFGLSRHGIHLPGPNIRRIVKGYEDGDVRFIEDAINSIQL</sequence>
<dbReference type="PANTHER" id="PTHR23316">
    <property type="entry name" value="IMPORTIN ALPHA"/>
    <property type="match status" value="1"/>
</dbReference>
<comment type="similarity">
    <text evidence="1">Belongs to the importin alpha family.</text>
</comment>
<organism evidence="4 5">
    <name type="scientific">Mucor flavus</name>
    <dbReference type="NCBI Taxonomy" id="439312"/>
    <lineage>
        <taxon>Eukaryota</taxon>
        <taxon>Fungi</taxon>
        <taxon>Fungi incertae sedis</taxon>
        <taxon>Mucoromycota</taxon>
        <taxon>Mucoromycotina</taxon>
        <taxon>Mucoromycetes</taxon>
        <taxon>Mucorales</taxon>
        <taxon>Mucorineae</taxon>
        <taxon>Mucoraceae</taxon>
        <taxon>Mucor</taxon>
    </lineage>
</organism>
<evidence type="ECO:0000256" key="1">
    <source>
        <dbReference type="ARBA" id="ARBA00010394"/>
    </source>
</evidence>
<accession>A0ABP9YTE0</accession>
<keyword evidence="2" id="KW-0813">Transport</keyword>
<dbReference type="Pfam" id="PF00514">
    <property type="entry name" value="Arm"/>
    <property type="match status" value="1"/>
</dbReference>
<evidence type="ECO:0000256" key="3">
    <source>
        <dbReference type="ARBA" id="ARBA00022927"/>
    </source>
</evidence>
<evidence type="ECO:0008006" key="6">
    <source>
        <dbReference type="Google" id="ProtNLM"/>
    </source>
</evidence>
<dbReference type="InterPro" id="IPR000225">
    <property type="entry name" value="Armadillo"/>
</dbReference>
<dbReference type="InterPro" id="IPR016024">
    <property type="entry name" value="ARM-type_fold"/>
</dbReference>
<evidence type="ECO:0000313" key="5">
    <source>
        <dbReference type="Proteomes" id="UP001473302"/>
    </source>
</evidence>
<evidence type="ECO:0000256" key="2">
    <source>
        <dbReference type="ARBA" id="ARBA00022448"/>
    </source>
</evidence>
<keyword evidence="3" id="KW-0653">Protein transport</keyword>
<protein>
    <recommendedName>
        <fullName evidence="6">ARM repeat-containing protein</fullName>
    </recommendedName>
</protein>
<name>A0ABP9YTE0_9FUNG</name>
<dbReference type="Proteomes" id="UP001473302">
    <property type="component" value="Unassembled WGS sequence"/>
</dbReference>
<proteinExistence type="inferred from homology"/>
<dbReference type="InterPro" id="IPR011989">
    <property type="entry name" value="ARM-like"/>
</dbReference>
<dbReference type="SUPFAM" id="SSF48371">
    <property type="entry name" value="ARM repeat"/>
    <property type="match status" value="1"/>
</dbReference>
<dbReference type="Gene3D" id="1.25.10.10">
    <property type="entry name" value="Leucine-rich Repeat Variant"/>
    <property type="match status" value="1"/>
</dbReference>